<dbReference type="Proteomes" id="UP000237466">
    <property type="component" value="Unassembled WGS sequence"/>
</dbReference>
<sequence length="63" mass="7369">MSGQSVRQTFRYGIQMPRRHNWHSKSSSILPLFATLFSFLSVSSIDKLPTTWSEHLNWQRADC</sequence>
<reference evidence="1 2" key="1">
    <citation type="journal article" date="2018" name="Front. Microbiol.">
        <title>Phylogeny of Vibrio vulnificus from the Analysis of the Core-Genome: Implications for Intra-Species Taxonomy.</title>
        <authorList>
            <person name="Roig F.J."/>
            <person name="Gonzalez-Candelas F."/>
            <person name="Sanjuan E."/>
            <person name="Fouz B."/>
            <person name="Feil E.J."/>
            <person name="Llorens C."/>
            <person name="Baker-Austin C."/>
            <person name="Oliver J.D."/>
            <person name="Danin-Poleg Y."/>
            <person name="Gibas C.J."/>
            <person name="Kashi Y."/>
            <person name="Gulig P.A."/>
            <person name="Morrison S.S."/>
            <person name="Amaro C."/>
        </authorList>
    </citation>
    <scope>NUCLEOTIDE SEQUENCE [LARGE SCALE GENOMIC DNA]</scope>
    <source>
        <strain evidence="1 2">CECT4608</strain>
    </source>
</reference>
<evidence type="ECO:0000313" key="1">
    <source>
        <dbReference type="EMBL" id="POB43821.1"/>
    </source>
</evidence>
<comment type="caution">
    <text evidence="1">The sequence shown here is derived from an EMBL/GenBank/DDBJ whole genome shotgun (WGS) entry which is preliminary data.</text>
</comment>
<organism evidence="1 2">
    <name type="scientific">Vibrio vulnificus</name>
    <dbReference type="NCBI Taxonomy" id="672"/>
    <lineage>
        <taxon>Bacteria</taxon>
        <taxon>Pseudomonadati</taxon>
        <taxon>Pseudomonadota</taxon>
        <taxon>Gammaproteobacteria</taxon>
        <taxon>Vibrionales</taxon>
        <taxon>Vibrionaceae</taxon>
        <taxon>Vibrio</taxon>
    </lineage>
</organism>
<accession>A0A2S3QXZ2</accession>
<protein>
    <submittedName>
        <fullName evidence="1">Uncharacterized protein</fullName>
    </submittedName>
</protein>
<dbReference type="AlphaFoldDB" id="A0A2S3QXZ2"/>
<evidence type="ECO:0000313" key="2">
    <source>
        <dbReference type="Proteomes" id="UP000237466"/>
    </source>
</evidence>
<gene>
    <name evidence="1" type="ORF">CRN52_18990</name>
</gene>
<name>A0A2S3QXZ2_VIBVL</name>
<dbReference type="EMBL" id="PDGH01000126">
    <property type="protein sequence ID" value="POB43821.1"/>
    <property type="molecule type" value="Genomic_DNA"/>
</dbReference>
<proteinExistence type="predicted"/>